<evidence type="ECO:0000313" key="1">
    <source>
        <dbReference type="EMBL" id="MEH2557663.1"/>
    </source>
</evidence>
<protein>
    <submittedName>
        <fullName evidence="1">Uncharacterized protein</fullName>
    </submittedName>
</protein>
<sequence length="53" mass="6051">MLKAEDNTRQKFDAFMAAQARDTGGQATRTAEDDTALYQQFLKWKESQPGARR</sequence>
<dbReference type="EMBL" id="JAZHRV010000001">
    <property type="protein sequence ID" value="MEH2557663.1"/>
    <property type="molecule type" value="Genomic_DNA"/>
</dbReference>
<dbReference type="Proteomes" id="UP001364224">
    <property type="component" value="Unassembled WGS sequence"/>
</dbReference>
<evidence type="ECO:0000313" key="2">
    <source>
        <dbReference type="Proteomes" id="UP001364224"/>
    </source>
</evidence>
<organism evidence="1 2">
    <name type="scientific">Bradyrhizobium algeriense</name>
    <dbReference type="NCBI Taxonomy" id="634784"/>
    <lineage>
        <taxon>Bacteria</taxon>
        <taxon>Pseudomonadati</taxon>
        <taxon>Pseudomonadota</taxon>
        <taxon>Alphaproteobacteria</taxon>
        <taxon>Hyphomicrobiales</taxon>
        <taxon>Nitrobacteraceae</taxon>
        <taxon>Bradyrhizobium</taxon>
    </lineage>
</organism>
<accession>A0ABU8BI65</accession>
<reference evidence="1 2" key="1">
    <citation type="submission" date="2024-02" db="EMBL/GenBank/DDBJ databases">
        <title>Adaptive strategies in a cosmopolitan and abundant soil bacterium.</title>
        <authorList>
            <person name="Carini P."/>
        </authorList>
    </citation>
    <scope>NUCLEOTIDE SEQUENCE [LARGE SCALE GENOMIC DNA]</scope>
    <source>
        <strain evidence="1 2">AZCC 1608</strain>
    </source>
</reference>
<keyword evidence="2" id="KW-1185">Reference proteome</keyword>
<comment type="caution">
    <text evidence="1">The sequence shown here is derived from an EMBL/GenBank/DDBJ whole genome shotgun (WGS) entry which is preliminary data.</text>
</comment>
<name>A0ABU8BI65_9BRAD</name>
<dbReference type="RefSeq" id="WP_334484105.1">
    <property type="nucleotide sequence ID" value="NZ_JAZHRV010000001.1"/>
</dbReference>
<proteinExistence type="predicted"/>
<gene>
    <name evidence="1" type="ORF">V1286_005192</name>
</gene>